<proteinExistence type="predicted"/>
<reference evidence="1 2" key="1">
    <citation type="submission" date="2024-12" db="EMBL/GenBank/DDBJ databases">
        <title>The unique morphological basis and parallel evolutionary history of personate flowers in Penstemon.</title>
        <authorList>
            <person name="Depatie T.H."/>
            <person name="Wessinger C.A."/>
        </authorList>
    </citation>
    <scope>NUCLEOTIDE SEQUENCE [LARGE SCALE GENOMIC DNA]</scope>
    <source>
        <strain evidence="1">WTNN_2</strain>
        <tissue evidence="1">Leaf</tissue>
    </source>
</reference>
<sequence>MKFQTRISPCSSPYPRFYSCAIDPSKITISWSFFRKMKNARKMQSRTASFRWTRFLSFHSPDSRSTSWEAPLIS</sequence>
<evidence type="ECO:0000313" key="2">
    <source>
        <dbReference type="Proteomes" id="UP001634393"/>
    </source>
</evidence>
<dbReference type="Proteomes" id="UP001634393">
    <property type="component" value="Unassembled WGS sequence"/>
</dbReference>
<protein>
    <submittedName>
        <fullName evidence="1">Uncharacterized protein</fullName>
    </submittedName>
</protein>
<organism evidence="1 2">
    <name type="scientific">Penstemon smallii</name>
    <dbReference type="NCBI Taxonomy" id="265156"/>
    <lineage>
        <taxon>Eukaryota</taxon>
        <taxon>Viridiplantae</taxon>
        <taxon>Streptophyta</taxon>
        <taxon>Embryophyta</taxon>
        <taxon>Tracheophyta</taxon>
        <taxon>Spermatophyta</taxon>
        <taxon>Magnoliopsida</taxon>
        <taxon>eudicotyledons</taxon>
        <taxon>Gunneridae</taxon>
        <taxon>Pentapetalae</taxon>
        <taxon>asterids</taxon>
        <taxon>lamiids</taxon>
        <taxon>Lamiales</taxon>
        <taxon>Plantaginaceae</taxon>
        <taxon>Cheloneae</taxon>
        <taxon>Penstemon</taxon>
    </lineage>
</organism>
<keyword evidence="2" id="KW-1185">Reference proteome</keyword>
<accession>A0ABD3ST49</accession>
<dbReference type="AlphaFoldDB" id="A0ABD3ST49"/>
<evidence type="ECO:0000313" key="1">
    <source>
        <dbReference type="EMBL" id="KAL3827784.1"/>
    </source>
</evidence>
<name>A0ABD3ST49_9LAMI</name>
<dbReference type="EMBL" id="JBJXBP010000005">
    <property type="protein sequence ID" value="KAL3827784.1"/>
    <property type="molecule type" value="Genomic_DNA"/>
</dbReference>
<gene>
    <name evidence="1" type="ORF">ACJIZ3_016586</name>
</gene>
<comment type="caution">
    <text evidence="1">The sequence shown here is derived from an EMBL/GenBank/DDBJ whole genome shotgun (WGS) entry which is preliminary data.</text>
</comment>